<dbReference type="GO" id="GO:0006631">
    <property type="term" value="P:fatty acid metabolic process"/>
    <property type="evidence" value="ECO:0007669"/>
    <property type="project" value="TreeGrafter"/>
</dbReference>
<evidence type="ECO:0000256" key="3">
    <source>
        <dbReference type="SAM" id="MobiDB-lite"/>
    </source>
</evidence>
<evidence type="ECO:0000313" key="7">
    <source>
        <dbReference type="Proteomes" id="UP001214415"/>
    </source>
</evidence>
<dbReference type="Proteomes" id="UP001214415">
    <property type="component" value="Chromosome 4"/>
</dbReference>
<sequence length="500" mass="54104">MSSAKVIDALFERTVDIVQSLPPSGPIQTSYEEKLALYGLFKQATEGDIQTRRPGMFDMLGRAKWYVMHSHSRDAWERQRGFSEQDAKQLYVESMIKILRRFEDRPLAISLMAELEAYSGDVAEQVMSGTLAETASIHSSSMGQSPRQHSRTLDAAPSVEESSLADDAPPAPSRPPLVTSVEGDTHTGSGSHDTITGSDMPRPAPKAATESRPRRADRGVLPVRASGATQRRAATRPRPALSRRDESVYSGAAASDRGSRSFASAAPSLPPSDAPLVPHGAGPLGRYASSVGGRSGNVPPTRSLLAKGARAGAPGASNDRAPAPELDETLKAIQASLSALTERLDRAESRMVRREHAFDLRQLSQPIQRMLRDIGAFLGLMPGRPEEANAPSYEAWRAQHHGLWAFVRSPFKFAVLAASLAFRILLDLASITLMVTLLIAALRRLSGQGDPWVALRLLGRLRGRFQWLASPTNRQATLRAVLTSVVLGGVAMESTRSLRS</sequence>
<feature type="region of interest" description="Disordered" evidence="3">
    <location>
        <begin position="134"/>
        <end position="322"/>
    </location>
</feature>
<dbReference type="InterPro" id="IPR022408">
    <property type="entry name" value="Acyl-CoA-binding_prot_CS"/>
</dbReference>
<dbReference type="PRINTS" id="PR00689">
    <property type="entry name" value="ACOABINDINGP"/>
</dbReference>
<gene>
    <name evidence="6" type="ORF">MEQU1_002434</name>
</gene>
<dbReference type="EMBL" id="CP119903">
    <property type="protein sequence ID" value="WFD23740.1"/>
    <property type="molecule type" value="Genomic_DNA"/>
</dbReference>
<dbReference type="PANTHER" id="PTHR23310">
    <property type="entry name" value="ACYL-COA-BINDING PROTEIN, ACBP"/>
    <property type="match status" value="1"/>
</dbReference>
<proteinExistence type="predicted"/>
<feature type="transmembrane region" description="Helical" evidence="4">
    <location>
        <begin position="420"/>
        <end position="442"/>
    </location>
</feature>
<keyword evidence="4" id="KW-0812">Transmembrane</keyword>
<keyword evidence="1" id="KW-0446">Lipid-binding</keyword>
<keyword evidence="7" id="KW-1185">Reference proteome</keyword>
<dbReference type="PANTHER" id="PTHR23310:SF133">
    <property type="entry name" value="COA BINDING PROTEIN, PUTATIVE (AFU_ORTHOLOGUE AFUA_1G12300)-RELATED"/>
    <property type="match status" value="1"/>
</dbReference>
<feature type="compositionally biased region" description="Polar residues" evidence="3">
    <location>
        <begin position="134"/>
        <end position="147"/>
    </location>
</feature>
<feature type="compositionally biased region" description="Low complexity" evidence="3">
    <location>
        <begin position="228"/>
        <end position="240"/>
    </location>
</feature>
<feature type="coiled-coil region" evidence="2">
    <location>
        <begin position="330"/>
        <end position="357"/>
    </location>
</feature>
<dbReference type="AlphaFoldDB" id="A0AAF0J480"/>
<feature type="compositionally biased region" description="Low complexity" evidence="3">
    <location>
        <begin position="250"/>
        <end position="267"/>
    </location>
</feature>
<evidence type="ECO:0000259" key="5">
    <source>
        <dbReference type="PROSITE" id="PS51228"/>
    </source>
</evidence>
<name>A0AAF0J480_9BASI</name>
<feature type="compositionally biased region" description="Polar residues" evidence="3">
    <location>
        <begin position="186"/>
        <end position="197"/>
    </location>
</feature>
<dbReference type="Pfam" id="PF00887">
    <property type="entry name" value="ACBP"/>
    <property type="match status" value="1"/>
</dbReference>
<keyword evidence="4" id="KW-1133">Transmembrane helix</keyword>
<organism evidence="6 7">
    <name type="scientific">Malassezia equina</name>
    <dbReference type="NCBI Taxonomy" id="1381935"/>
    <lineage>
        <taxon>Eukaryota</taxon>
        <taxon>Fungi</taxon>
        <taxon>Dikarya</taxon>
        <taxon>Basidiomycota</taxon>
        <taxon>Ustilaginomycotina</taxon>
        <taxon>Malasseziomycetes</taxon>
        <taxon>Malasseziales</taxon>
        <taxon>Malasseziaceae</taxon>
        <taxon>Malassezia</taxon>
    </lineage>
</organism>
<dbReference type="InterPro" id="IPR000582">
    <property type="entry name" value="Acyl-CoA-binding_protein"/>
</dbReference>
<keyword evidence="2" id="KW-0175">Coiled coil</keyword>
<keyword evidence="4" id="KW-0472">Membrane</keyword>
<dbReference type="PROSITE" id="PS51228">
    <property type="entry name" value="ACB_2"/>
    <property type="match status" value="1"/>
</dbReference>
<dbReference type="GO" id="GO:0000062">
    <property type="term" value="F:fatty-acyl-CoA binding"/>
    <property type="evidence" value="ECO:0007669"/>
    <property type="project" value="InterPro"/>
</dbReference>
<protein>
    <recommendedName>
        <fullName evidence="5">ACB domain-containing protein</fullName>
    </recommendedName>
</protein>
<dbReference type="InterPro" id="IPR014352">
    <property type="entry name" value="FERM/acyl-CoA-bd_prot_sf"/>
</dbReference>
<feature type="domain" description="ACB" evidence="5">
    <location>
        <begin position="7"/>
        <end position="104"/>
    </location>
</feature>
<feature type="compositionally biased region" description="Basic and acidic residues" evidence="3">
    <location>
        <begin position="209"/>
        <end position="218"/>
    </location>
</feature>
<reference evidence="6" key="1">
    <citation type="submission" date="2023-03" db="EMBL/GenBank/DDBJ databases">
        <title>Mating type loci evolution in Malassezia.</title>
        <authorList>
            <person name="Coelho M.A."/>
        </authorList>
    </citation>
    <scope>NUCLEOTIDE SEQUENCE</scope>
    <source>
        <strain evidence="6">CBS 12830</strain>
    </source>
</reference>
<evidence type="ECO:0000256" key="4">
    <source>
        <dbReference type="SAM" id="Phobius"/>
    </source>
</evidence>
<accession>A0AAF0J480</accession>
<dbReference type="InterPro" id="IPR035984">
    <property type="entry name" value="Acyl-CoA-binding_sf"/>
</dbReference>
<evidence type="ECO:0000313" key="6">
    <source>
        <dbReference type="EMBL" id="WFD23740.1"/>
    </source>
</evidence>
<dbReference type="Gene3D" id="1.20.80.10">
    <property type="match status" value="1"/>
</dbReference>
<dbReference type="SUPFAM" id="SSF47027">
    <property type="entry name" value="Acyl-CoA binding protein"/>
    <property type="match status" value="1"/>
</dbReference>
<evidence type="ECO:0000256" key="2">
    <source>
        <dbReference type="SAM" id="Coils"/>
    </source>
</evidence>
<dbReference type="PROSITE" id="PS00880">
    <property type="entry name" value="ACB_1"/>
    <property type="match status" value="1"/>
</dbReference>
<evidence type="ECO:0000256" key="1">
    <source>
        <dbReference type="ARBA" id="ARBA00023121"/>
    </source>
</evidence>